<accession>A0ABD6BRB7</accession>
<dbReference type="NCBIfam" id="TIGR01409">
    <property type="entry name" value="TAT_signal_seq"/>
    <property type="match status" value="1"/>
</dbReference>
<dbReference type="EMBL" id="JBHUCZ010000003">
    <property type="protein sequence ID" value="MFD1567230.1"/>
    <property type="molecule type" value="Genomic_DNA"/>
</dbReference>
<evidence type="ECO:0000313" key="1">
    <source>
        <dbReference type="EMBL" id="MFD1567230.1"/>
    </source>
</evidence>
<dbReference type="PROSITE" id="PS51318">
    <property type="entry name" value="TAT"/>
    <property type="match status" value="1"/>
</dbReference>
<keyword evidence="2" id="KW-1185">Reference proteome</keyword>
<dbReference type="RefSeq" id="WP_267646201.1">
    <property type="nucleotide sequence ID" value="NZ_JANHGR010000001.1"/>
</dbReference>
<organism evidence="1 2">
    <name type="scientific">Halolamina litorea</name>
    <dbReference type="NCBI Taxonomy" id="1515593"/>
    <lineage>
        <taxon>Archaea</taxon>
        <taxon>Methanobacteriati</taxon>
        <taxon>Methanobacteriota</taxon>
        <taxon>Stenosarchaea group</taxon>
        <taxon>Halobacteria</taxon>
        <taxon>Halobacteriales</taxon>
        <taxon>Haloferacaceae</taxon>
    </lineage>
</organism>
<gene>
    <name evidence="1" type="ORF">ACFSAU_06970</name>
</gene>
<evidence type="ECO:0000313" key="2">
    <source>
        <dbReference type="Proteomes" id="UP001597139"/>
    </source>
</evidence>
<name>A0ABD6BRB7_9EURY</name>
<comment type="caution">
    <text evidence="1">The sequence shown here is derived from an EMBL/GenBank/DDBJ whole genome shotgun (WGS) entry which is preliminary data.</text>
</comment>
<reference evidence="1 2" key="1">
    <citation type="journal article" date="2019" name="Int. J. Syst. Evol. Microbiol.">
        <title>The Global Catalogue of Microorganisms (GCM) 10K type strain sequencing project: providing services to taxonomists for standard genome sequencing and annotation.</title>
        <authorList>
            <consortium name="The Broad Institute Genomics Platform"/>
            <consortium name="The Broad Institute Genome Sequencing Center for Infectious Disease"/>
            <person name="Wu L."/>
            <person name="Ma J."/>
        </authorList>
    </citation>
    <scope>NUCLEOTIDE SEQUENCE [LARGE SCALE GENOMIC DNA]</scope>
    <source>
        <strain evidence="1 2">CGMCC 1.12859</strain>
    </source>
</reference>
<dbReference type="InterPro" id="IPR006311">
    <property type="entry name" value="TAT_signal"/>
</dbReference>
<dbReference type="Proteomes" id="UP001597139">
    <property type="component" value="Unassembled WGS sequence"/>
</dbReference>
<protein>
    <submittedName>
        <fullName evidence="1">Twin-arginine translocation signal domain-containing protein</fullName>
    </submittedName>
</protein>
<dbReference type="AlphaFoldDB" id="A0ABD6BRB7"/>
<dbReference type="InterPro" id="IPR019546">
    <property type="entry name" value="TAT_signal_bac_arc"/>
</dbReference>
<sequence length="303" mass="32123">MVTENTGRQISDEDRRTFLKALGVGGAVAVGSASIEDVRNAVTAGESAQLAQIGNDVRADLSGSLDAATLADGQAELASAVSSLTVAAEAGLPAAEQRAEFEAVAAAAQPVYDHLEATGFFESTDTHLPQFTPSYLESAVSTFVGAEGMAEPLSSMGLTGGDGVDLLTEVIANAERLNTYHWVASEDVPREQLQYGEKIPPMTKAASYGALAWLNDLDEHLWQKQILLDDSIYGDAVWHARSMAAGLQLMSEGATALAEESGRFSDEELSALLTTGFAVQAIAQNLLPQDVYWVTEEMRAPRN</sequence>
<proteinExistence type="predicted"/>